<sequence>MRRSFRAPVGTWSAAVGKPPFVTDVTVPSHERHRPAFTRNSPRPVMLTSALALVSGAARGRGRPESSASASSSSARAGEVGGSSFARTLPASFSEMAYSSVATCSPPSAGVRLASFTRLLRSGWPAWNWGPSASMRISSVPSDHTSPVPTGSLGSSRTRVAVLRVAPCKPSSTKPRSLSVAVSASTLLPTGTTRRR</sequence>
<evidence type="ECO:0000313" key="3">
    <source>
        <dbReference type="Proteomes" id="UP000002402"/>
    </source>
</evidence>
<proteinExistence type="predicted"/>
<dbReference type="EnsemblBacteria" id="ABF92775">
    <property type="protein sequence ID" value="ABF92775"/>
    <property type="gene ID" value="MXAN_1538"/>
</dbReference>
<accession>Q1DC32</accession>
<feature type="compositionally biased region" description="Low complexity" evidence="1">
    <location>
        <begin position="65"/>
        <end position="81"/>
    </location>
</feature>
<evidence type="ECO:0000313" key="2">
    <source>
        <dbReference type="EMBL" id="ABF92775.1"/>
    </source>
</evidence>
<reference evidence="2 3" key="1">
    <citation type="journal article" date="2006" name="Proc. Natl. Acad. Sci. U.S.A.">
        <title>Evolution of sensory complexity recorded in a myxobacterial genome.</title>
        <authorList>
            <person name="Goldman B.S."/>
            <person name="Nierman W.C."/>
            <person name="Kaiser D."/>
            <person name="Slater S.C."/>
            <person name="Durkin A.S."/>
            <person name="Eisen J.A."/>
            <person name="Ronning C.M."/>
            <person name="Barbazuk W.B."/>
            <person name="Blanchard M."/>
            <person name="Field C."/>
            <person name="Halling C."/>
            <person name="Hinkle G."/>
            <person name="Iartchuk O."/>
            <person name="Kim H.S."/>
            <person name="Mackenzie C."/>
            <person name="Madupu R."/>
            <person name="Miller N."/>
            <person name="Shvartsbeyn A."/>
            <person name="Sullivan S.A."/>
            <person name="Vaudin M."/>
            <person name="Wiegand R."/>
            <person name="Kaplan H.B."/>
        </authorList>
    </citation>
    <scope>NUCLEOTIDE SEQUENCE [LARGE SCALE GENOMIC DNA]</scope>
    <source>
        <strain evidence="3">DK1622</strain>
    </source>
</reference>
<gene>
    <name evidence="2" type="ordered locus">MXAN_1538</name>
</gene>
<dbReference type="AlphaFoldDB" id="Q1DC32"/>
<evidence type="ECO:0000256" key="1">
    <source>
        <dbReference type="SAM" id="MobiDB-lite"/>
    </source>
</evidence>
<keyword evidence="3" id="KW-1185">Reference proteome</keyword>
<dbReference type="KEGG" id="mxa:MXAN_1538"/>
<organism evidence="2 3">
    <name type="scientific">Myxococcus xanthus (strain DK1622)</name>
    <dbReference type="NCBI Taxonomy" id="246197"/>
    <lineage>
        <taxon>Bacteria</taxon>
        <taxon>Pseudomonadati</taxon>
        <taxon>Myxococcota</taxon>
        <taxon>Myxococcia</taxon>
        <taxon>Myxococcales</taxon>
        <taxon>Cystobacterineae</taxon>
        <taxon>Myxococcaceae</taxon>
        <taxon>Myxococcus</taxon>
    </lineage>
</organism>
<dbReference type="EMBL" id="CP000113">
    <property type="protein sequence ID" value="ABF92775.1"/>
    <property type="molecule type" value="Genomic_DNA"/>
</dbReference>
<name>Q1DC32_MYXXD</name>
<dbReference type="HOGENOM" id="CLU_1388928_0_0_7"/>
<protein>
    <submittedName>
        <fullName evidence="2">Uncharacterized protein</fullName>
    </submittedName>
</protein>
<feature type="region of interest" description="Disordered" evidence="1">
    <location>
        <begin position="56"/>
        <end position="81"/>
    </location>
</feature>
<dbReference type="Proteomes" id="UP000002402">
    <property type="component" value="Chromosome"/>
</dbReference>